<feature type="region of interest" description="Disordered" evidence="1">
    <location>
        <begin position="278"/>
        <end position="319"/>
    </location>
</feature>
<sequence>MCVKEFLGYNCGHCSTPVLRACPLTLSNDAFPPCAFPAERPIFTNEYCQACSRVVWNQKVLAEEEKHREKHLHGDICCDVIFEGEDREKRLKMMKSKHRTTGPTPAREPGGEVRYAFATQKPSGDGEAGPSEGSEARYARVEQYGSNIKNQGSQATPSIEMSTCPRRGWEPKATQAAYQYLGYYVRDSPQQRPVQSHPQPGADPSNYGYGAVIPTPVQGYGAAFNNGFVPHNMLWEGQMYGGQMGAGMKWYPQQDVLQRDVLPPLPPPLQLVENYRHTAKAKSEPAKSTYQTSEAEVGEHEDESNPVVVSSDVAQNESA</sequence>
<evidence type="ECO:0000313" key="2">
    <source>
        <dbReference type="EMBL" id="KAF4624097.1"/>
    </source>
</evidence>
<evidence type="ECO:0000256" key="1">
    <source>
        <dbReference type="SAM" id="MobiDB-lite"/>
    </source>
</evidence>
<organism evidence="2 3">
    <name type="scientific">Cudoniella acicularis</name>
    <dbReference type="NCBI Taxonomy" id="354080"/>
    <lineage>
        <taxon>Eukaryota</taxon>
        <taxon>Fungi</taxon>
        <taxon>Dikarya</taxon>
        <taxon>Ascomycota</taxon>
        <taxon>Pezizomycotina</taxon>
        <taxon>Leotiomycetes</taxon>
        <taxon>Helotiales</taxon>
        <taxon>Tricladiaceae</taxon>
        <taxon>Cudoniella</taxon>
    </lineage>
</organism>
<accession>A0A8H4R9F3</accession>
<keyword evidence="3" id="KW-1185">Reference proteome</keyword>
<dbReference type="Proteomes" id="UP000566819">
    <property type="component" value="Unassembled WGS sequence"/>
</dbReference>
<dbReference type="EMBL" id="JAAMPI010001772">
    <property type="protein sequence ID" value="KAF4624097.1"/>
    <property type="molecule type" value="Genomic_DNA"/>
</dbReference>
<name>A0A8H4R9F3_9HELO</name>
<dbReference type="OrthoDB" id="3438093at2759"/>
<protein>
    <submittedName>
        <fullName evidence="2">Uncharacterized protein</fullName>
    </submittedName>
</protein>
<comment type="caution">
    <text evidence="2">The sequence shown here is derived from an EMBL/GenBank/DDBJ whole genome shotgun (WGS) entry which is preliminary data.</text>
</comment>
<dbReference type="AlphaFoldDB" id="A0A8H4R9F3"/>
<evidence type="ECO:0000313" key="3">
    <source>
        <dbReference type="Proteomes" id="UP000566819"/>
    </source>
</evidence>
<gene>
    <name evidence="2" type="ORF">G7Y89_g14077</name>
</gene>
<reference evidence="2 3" key="1">
    <citation type="submission" date="2020-03" db="EMBL/GenBank/DDBJ databases">
        <title>Draft Genome Sequence of Cudoniella acicularis.</title>
        <authorList>
            <person name="Buettner E."/>
            <person name="Kellner H."/>
        </authorList>
    </citation>
    <scope>NUCLEOTIDE SEQUENCE [LARGE SCALE GENOMIC DNA]</scope>
    <source>
        <strain evidence="2 3">DSM 108380</strain>
    </source>
</reference>
<proteinExistence type="predicted"/>